<proteinExistence type="predicted"/>
<evidence type="ECO:0000313" key="1">
    <source>
        <dbReference type="EMBL" id="SPE23271.1"/>
    </source>
</evidence>
<gene>
    <name evidence="1" type="ORF">SBA5_380042</name>
</gene>
<organism evidence="1 2">
    <name type="scientific">Candidatus Sulfuritelmatomonas gaucii</name>
    <dbReference type="NCBI Taxonomy" id="2043161"/>
    <lineage>
        <taxon>Bacteria</taxon>
        <taxon>Pseudomonadati</taxon>
        <taxon>Acidobacteriota</taxon>
        <taxon>Terriglobia</taxon>
        <taxon>Terriglobales</taxon>
        <taxon>Acidobacteriaceae</taxon>
        <taxon>Candidatus Sulfuritelmatomonas</taxon>
    </lineage>
</organism>
<dbReference type="AlphaFoldDB" id="A0A2N9LJ67"/>
<reference evidence="2" key="1">
    <citation type="submission" date="2018-02" db="EMBL/GenBank/DDBJ databases">
        <authorList>
            <person name="Hausmann B."/>
        </authorList>
    </citation>
    <scope>NUCLEOTIDE SEQUENCE [LARGE SCALE GENOMIC DNA]</scope>
    <source>
        <strain evidence="2">Peat soil MAG SbA5</strain>
    </source>
</reference>
<dbReference type="EMBL" id="OKRB01000095">
    <property type="protein sequence ID" value="SPE23271.1"/>
    <property type="molecule type" value="Genomic_DNA"/>
</dbReference>
<dbReference type="Proteomes" id="UP000239735">
    <property type="component" value="Unassembled WGS sequence"/>
</dbReference>
<evidence type="ECO:0000313" key="2">
    <source>
        <dbReference type="Proteomes" id="UP000239735"/>
    </source>
</evidence>
<sequence length="64" mass="7228">MAMPLDFDPASYSISARPSTDVDPYLVALGVQPSCSLRYAFFCMILRVKRCGFWHSLPGKFRPN</sequence>
<protein>
    <submittedName>
        <fullName evidence="1">Uncharacterized protein</fullName>
    </submittedName>
</protein>
<name>A0A2N9LJ67_9BACT</name>
<accession>A0A2N9LJ67</accession>